<gene>
    <name evidence="2" type="ORF">P8625_11820</name>
</gene>
<evidence type="ECO:0000313" key="3">
    <source>
        <dbReference type="Proteomes" id="UP001232001"/>
    </source>
</evidence>
<sequence length="227" mass="26671">MCFVSAACHLVGCFFLTKNGKEVLTWNSVELVTKEKTGDYKNFFKKVYEESRAKKISPHKYLDELAESVRFRNLRKAAYIKWIEKFEKKFHLHFDGELKLERLSRRDGTQVLRGTGGHNHLVIDKNIRIRRYLTEPVDDKPFDALISVRYKNGQWIDKKAKSSMFPKNWNEKRVKEEIALIYDKMIKEGFELKFPNNKYTGKGSTGFEITIEIDNYGNLTNAYPNIK</sequence>
<proteinExistence type="predicted"/>
<dbReference type="Proteomes" id="UP001232001">
    <property type="component" value="Chromosome"/>
</dbReference>
<keyword evidence="3" id="KW-1185">Reference proteome</keyword>
<protein>
    <recommendedName>
        <fullName evidence="1">Bacterial EndoU nuclease domain-containing protein</fullName>
    </recommendedName>
</protein>
<organism evidence="2 3">
    <name type="scientific">Tenacibaculum tangerinum</name>
    <dbReference type="NCBI Taxonomy" id="3038772"/>
    <lineage>
        <taxon>Bacteria</taxon>
        <taxon>Pseudomonadati</taxon>
        <taxon>Bacteroidota</taxon>
        <taxon>Flavobacteriia</taxon>
        <taxon>Flavobacteriales</taxon>
        <taxon>Flavobacteriaceae</taxon>
        <taxon>Tenacibaculum</taxon>
    </lineage>
</organism>
<evidence type="ECO:0000259" key="1">
    <source>
        <dbReference type="Pfam" id="PF14436"/>
    </source>
</evidence>
<reference evidence="2 3" key="1">
    <citation type="submission" date="2023-04" db="EMBL/GenBank/DDBJ databases">
        <title>Tenacibaculum tangerinum sp. nov., isolated from sea tidal flat of South Korea.</title>
        <authorList>
            <person name="Lee S.H."/>
            <person name="Kim J.-J."/>
        </authorList>
    </citation>
    <scope>NUCLEOTIDE SEQUENCE [LARGE SCALE GENOMIC DNA]</scope>
    <source>
        <strain evidence="2 3">GRR-S3-23</strain>
    </source>
</reference>
<dbReference type="Pfam" id="PF14436">
    <property type="entry name" value="EndoU_bacteria"/>
    <property type="match status" value="1"/>
</dbReference>
<dbReference type="InterPro" id="IPR029501">
    <property type="entry name" value="EndoU_bac"/>
</dbReference>
<accession>A0ABY8L4D5</accession>
<name>A0ABY8L4D5_9FLAO</name>
<evidence type="ECO:0000313" key="2">
    <source>
        <dbReference type="EMBL" id="WGH74765.1"/>
    </source>
</evidence>
<dbReference type="RefSeq" id="WP_279650659.1">
    <property type="nucleotide sequence ID" value="NZ_CP122539.1"/>
</dbReference>
<dbReference type="EMBL" id="CP122539">
    <property type="protein sequence ID" value="WGH74765.1"/>
    <property type="molecule type" value="Genomic_DNA"/>
</dbReference>
<feature type="domain" description="Bacterial EndoU nuclease" evidence="1">
    <location>
        <begin position="115"/>
        <end position="224"/>
    </location>
</feature>